<dbReference type="RefSeq" id="WP_402876657.1">
    <property type="nucleotide sequence ID" value="NZ_JBIYSL010000004.1"/>
</dbReference>
<organism evidence="2 3">
    <name type="scientific">Paenibacillus illinoisensis</name>
    <dbReference type="NCBI Taxonomy" id="59845"/>
    <lineage>
        <taxon>Bacteria</taxon>
        <taxon>Bacillati</taxon>
        <taxon>Bacillota</taxon>
        <taxon>Bacilli</taxon>
        <taxon>Bacillales</taxon>
        <taxon>Paenibacillaceae</taxon>
        <taxon>Paenibacillus</taxon>
    </lineage>
</organism>
<comment type="caution">
    <text evidence="2">The sequence shown here is derived from an EMBL/GenBank/DDBJ whole genome shotgun (WGS) entry which is preliminary data.</text>
</comment>
<dbReference type="InterPro" id="IPR051448">
    <property type="entry name" value="CdaR-like_regulators"/>
</dbReference>
<reference evidence="2 3" key="1">
    <citation type="submission" date="2024-11" db="EMBL/GenBank/DDBJ databases">
        <title>Identification and Characterization of a Novel Fosfomycin Bacillithiol Transferase FosB8 in Paenibacillus illinoisensis.</title>
        <authorList>
            <person name="Lu W."/>
        </authorList>
    </citation>
    <scope>NUCLEOTIDE SEQUENCE [LARGE SCALE GENOMIC DNA]</scope>
    <source>
        <strain evidence="2 3">WP77</strain>
    </source>
</reference>
<dbReference type="Gene3D" id="1.10.10.2840">
    <property type="entry name" value="PucR C-terminal helix-turn-helix domain"/>
    <property type="match status" value="1"/>
</dbReference>
<evidence type="ECO:0000313" key="2">
    <source>
        <dbReference type="EMBL" id="MFK0524216.1"/>
    </source>
</evidence>
<sequence>MTAKAGRLSAVQEDLLRLVQDIPREQMQQYVDRYIGRLLTVEGYDPELLQTLETYAICNGHINEMSSRLYIHRNTAAYRLEKLERLIGIPLKETENLLLLNLVFLFRRLLDAEKADVSANGLLTLDYRSRYRTS</sequence>
<dbReference type="PANTHER" id="PTHR33744">
    <property type="entry name" value="CARBOHYDRATE DIACID REGULATOR"/>
    <property type="match status" value="1"/>
</dbReference>
<feature type="domain" description="PucR C-terminal helix-turn-helix" evidence="1">
    <location>
        <begin position="48"/>
        <end position="104"/>
    </location>
</feature>
<proteinExistence type="predicted"/>
<dbReference type="PANTHER" id="PTHR33744:SF15">
    <property type="entry name" value="CARBOHYDRATE DIACID REGULATOR"/>
    <property type="match status" value="1"/>
</dbReference>
<dbReference type="InterPro" id="IPR042070">
    <property type="entry name" value="PucR_C-HTH_sf"/>
</dbReference>
<evidence type="ECO:0000259" key="1">
    <source>
        <dbReference type="Pfam" id="PF13556"/>
    </source>
</evidence>
<protein>
    <submittedName>
        <fullName evidence="2">PucR family transcriptional regulator</fullName>
    </submittedName>
</protein>
<gene>
    <name evidence="2" type="ORF">ACINKY_18645</name>
</gene>
<dbReference type="Proteomes" id="UP001618531">
    <property type="component" value="Unassembled WGS sequence"/>
</dbReference>
<evidence type="ECO:0000313" key="3">
    <source>
        <dbReference type="Proteomes" id="UP001618531"/>
    </source>
</evidence>
<name>A0ABW8HX43_9BACL</name>
<dbReference type="InterPro" id="IPR025736">
    <property type="entry name" value="PucR_C-HTH_dom"/>
</dbReference>
<keyword evidence="3" id="KW-1185">Reference proteome</keyword>
<accession>A0ABW8HX43</accession>
<dbReference type="Pfam" id="PF13556">
    <property type="entry name" value="HTH_30"/>
    <property type="match status" value="1"/>
</dbReference>
<dbReference type="EMBL" id="JBIYSL010000004">
    <property type="protein sequence ID" value="MFK0524216.1"/>
    <property type="molecule type" value="Genomic_DNA"/>
</dbReference>